<accession>J4HYL5</accession>
<dbReference type="SUPFAM" id="SSF81383">
    <property type="entry name" value="F-box domain"/>
    <property type="match status" value="1"/>
</dbReference>
<dbReference type="HOGENOM" id="CLU_007279_2_0_1"/>
<evidence type="ECO:0000313" key="2">
    <source>
        <dbReference type="EMBL" id="CCM03957.1"/>
    </source>
</evidence>
<dbReference type="OrthoDB" id="2745718at2759"/>
<dbReference type="Proteomes" id="UP000006352">
    <property type="component" value="Unassembled WGS sequence"/>
</dbReference>
<evidence type="ECO:0000313" key="3">
    <source>
        <dbReference type="Proteomes" id="UP000006352"/>
    </source>
</evidence>
<dbReference type="STRING" id="599839.J4HYL5"/>
<dbReference type="RefSeq" id="XP_012183240.1">
    <property type="nucleotide sequence ID" value="XM_012327850.1"/>
</dbReference>
<evidence type="ECO:0000259" key="1">
    <source>
        <dbReference type="PROSITE" id="PS50181"/>
    </source>
</evidence>
<proteinExistence type="predicted"/>
<dbReference type="Pfam" id="PF12937">
    <property type="entry name" value="F-box-like"/>
    <property type="match status" value="1"/>
</dbReference>
<dbReference type="CDD" id="cd09917">
    <property type="entry name" value="F-box_SF"/>
    <property type="match status" value="1"/>
</dbReference>
<name>J4HYL5_9APHY</name>
<organism evidence="2 3">
    <name type="scientific">Fibroporia radiculosa</name>
    <dbReference type="NCBI Taxonomy" id="599839"/>
    <lineage>
        <taxon>Eukaryota</taxon>
        <taxon>Fungi</taxon>
        <taxon>Dikarya</taxon>
        <taxon>Basidiomycota</taxon>
        <taxon>Agaricomycotina</taxon>
        <taxon>Agaricomycetes</taxon>
        <taxon>Polyporales</taxon>
        <taxon>Fibroporiaceae</taxon>
        <taxon>Fibroporia</taxon>
    </lineage>
</organism>
<sequence length="515" mass="58452">MSVLILPPELILEVLKLLDYRGLVLCTGVCRLFRVAIKDSAELRYKIELAADGMADGPPGMLSIAERLKLLLDRRRRWRMLDWTTAVPVPIPGACQAYELVSGVFAKSMGAAQFVGSRHLITVKLPTRTQGPTRLVREDLGVATRDFAIDPSQDIMALVDSDEGYEQGLELKVHIRTISTNEKHPEAKGLELRAPLPIELGSAFTQIVDDVVGTFYWMHGPWLTIWNWKTGEVLVCCDMDDLPPGTWDFSFLSNRAFMLTTTRDMGTIELYAFGGDTATRAPAHVATLQLPPVRLGRELQQFSTHSGPFVHATTPNKPFAVSRDSRIHFMTLLYGFRAPRFHLFVHNRFLLSFIPTDCRSGSSWNYEIRPWYTWGPDHTRLLLEDNISFQWLRYVHGQRVVLPHLHTDVGKAERTLRVLDFNVHPKRIDDFTNDPTFQERAEELGAKYHMRAEPSTVPAGAVFKHDIVTSLPYWESQRMGAFDYSGFMIDDERIIGMKSRAHASGDMTDVDVYTF</sequence>
<feature type="domain" description="F-box" evidence="1">
    <location>
        <begin position="1"/>
        <end position="47"/>
    </location>
</feature>
<reference evidence="2 3" key="1">
    <citation type="journal article" date="2012" name="Appl. Environ. Microbiol.">
        <title>Short-read sequencing for genomic analysis of the brown rot fungus Fibroporia radiculosa.</title>
        <authorList>
            <person name="Tang J.D."/>
            <person name="Perkins A.D."/>
            <person name="Sonstegard T.S."/>
            <person name="Schroeder S.G."/>
            <person name="Burgess S.C."/>
            <person name="Diehl S.V."/>
        </authorList>
    </citation>
    <scope>NUCLEOTIDE SEQUENCE [LARGE SCALE GENOMIC DNA]</scope>
    <source>
        <strain evidence="2 3">TFFH 294</strain>
    </source>
</reference>
<dbReference type="Gene3D" id="1.20.1280.50">
    <property type="match status" value="1"/>
</dbReference>
<dbReference type="PROSITE" id="PS50181">
    <property type="entry name" value="FBOX"/>
    <property type="match status" value="1"/>
</dbReference>
<protein>
    <recommendedName>
        <fullName evidence="1">F-box domain-containing protein</fullName>
    </recommendedName>
</protein>
<keyword evidence="3" id="KW-1185">Reference proteome</keyword>
<dbReference type="GeneID" id="24098868"/>
<dbReference type="InterPro" id="IPR001810">
    <property type="entry name" value="F-box_dom"/>
</dbReference>
<dbReference type="InParanoid" id="J4HYL5"/>
<dbReference type="SMART" id="SM00256">
    <property type="entry name" value="FBOX"/>
    <property type="match status" value="1"/>
</dbReference>
<gene>
    <name evidence="2" type="ORF">FIBRA_06111</name>
</gene>
<dbReference type="EMBL" id="HE797136">
    <property type="protein sequence ID" value="CCM03957.1"/>
    <property type="molecule type" value="Genomic_DNA"/>
</dbReference>
<dbReference type="AlphaFoldDB" id="J4HYL5"/>
<dbReference type="InterPro" id="IPR036047">
    <property type="entry name" value="F-box-like_dom_sf"/>
</dbReference>